<dbReference type="GO" id="GO:0003995">
    <property type="term" value="F:acyl-CoA dehydrogenase activity"/>
    <property type="evidence" value="ECO:0007669"/>
    <property type="project" value="InterPro"/>
</dbReference>
<dbReference type="InterPro" id="IPR013786">
    <property type="entry name" value="AcylCoA_DH/ox_N"/>
</dbReference>
<keyword evidence="4 6" id="KW-0274">FAD</keyword>
<comment type="cofactor">
    <cofactor evidence="1 6">
        <name>FAD</name>
        <dbReference type="ChEBI" id="CHEBI:57692"/>
    </cofactor>
</comment>
<organism evidence="10 11">
    <name type="scientific">Zhongshania aliphaticivorans</name>
    <dbReference type="NCBI Taxonomy" id="1470434"/>
    <lineage>
        <taxon>Bacteria</taxon>
        <taxon>Pseudomonadati</taxon>
        <taxon>Pseudomonadota</taxon>
        <taxon>Gammaproteobacteria</taxon>
        <taxon>Cellvibrionales</taxon>
        <taxon>Spongiibacteraceae</taxon>
        <taxon>Zhongshania</taxon>
    </lineage>
</organism>
<dbReference type="FunFam" id="2.40.110.10:FF:000002">
    <property type="entry name" value="Acyl-CoA dehydrogenase fadE12"/>
    <property type="match status" value="1"/>
</dbReference>
<dbReference type="Pfam" id="PF00441">
    <property type="entry name" value="Acyl-CoA_dh_1"/>
    <property type="match status" value="1"/>
</dbReference>
<dbReference type="GO" id="GO:0050660">
    <property type="term" value="F:flavin adenine dinucleotide binding"/>
    <property type="evidence" value="ECO:0007669"/>
    <property type="project" value="InterPro"/>
</dbReference>
<dbReference type="InterPro" id="IPR009100">
    <property type="entry name" value="AcylCoA_DH/oxidase_NM_dom_sf"/>
</dbReference>
<dbReference type="Gene3D" id="2.40.110.10">
    <property type="entry name" value="Butyryl-CoA Dehydrogenase, subunit A, domain 2"/>
    <property type="match status" value="1"/>
</dbReference>
<evidence type="ECO:0000259" key="8">
    <source>
        <dbReference type="Pfam" id="PF02770"/>
    </source>
</evidence>
<name>A0A127MAL6_9GAMM</name>
<feature type="domain" description="Acyl-CoA oxidase/dehydrogenase middle" evidence="8">
    <location>
        <begin position="125"/>
        <end position="220"/>
    </location>
</feature>
<dbReference type="InterPro" id="IPR006091">
    <property type="entry name" value="Acyl-CoA_Oxase/DH_mid-dom"/>
</dbReference>
<keyword evidence="3 6" id="KW-0285">Flavoprotein</keyword>
<dbReference type="PANTHER" id="PTHR43884:SF12">
    <property type="entry name" value="ISOVALERYL-COA DEHYDROGENASE, MITOCHONDRIAL-RELATED"/>
    <property type="match status" value="1"/>
</dbReference>
<dbReference type="InterPro" id="IPR009075">
    <property type="entry name" value="AcylCo_DH/oxidase_C"/>
</dbReference>
<evidence type="ECO:0000256" key="4">
    <source>
        <dbReference type="ARBA" id="ARBA00022827"/>
    </source>
</evidence>
<evidence type="ECO:0000256" key="6">
    <source>
        <dbReference type="RuleBase" id="RU362125"/>
    </source>
</evidence>
<gene>
    <name evidence="10" type="ORF">AZF00_02645</name>
</gene>
<dbReference type="InterPro" id="IPR046373">
    <property type="entry name" value="Acyl-CoA_Oxase/DH_mid-dom_sf"/>
</dbReference>
<dbReference type="EMBL" id="CP014544">
    <property type="protein sequence ID" value="AMO70256.1"/>
    <property type="molecule type" value="Genomic_DNA"/>
</dbReference>
<dbReference type="SUPFAM" id="SSF47203">
    <property type="entry name" value="Acyl-CoA dehydrogenase C-terminal domain-like"/>
    <property type="match status" value="1"/>
</dbReference>
<evidence type="ECO:0000313" key="10">
    <source>
        <dbReference type="EMBL" id="AMO70256.1"/>
    </source>
</evidence>
<evidence type="ECO:0000259" key="7">
    <source>
        <dbReference type="Pfam" id="PF00441"/>
    </source>
</evidence>
<evidence type="ECO:0000313" key="11">
    <source>
        <dbReference type="Proteomes" id="UP000074119"/>
    </source>
</evidence>
<dbReference type="PROSITE" id="PS00072">
    <property type="entry name" value="ACYL_COA_DH_1"/>
    <property type="match status" value="1"/>
</dbReference>
<dbReference type="STRING" id="1470434.AZF00_02645"/>
<evidence type="ECO:0000256" key="5">
    <source>
        <dbReference type="ARBA" id="ARBA00023002"/>
    </source>
</evidence>
<evidence type="ECO:0000256" key="2">
    <source>
        <dbReference type="ARBA" id="ARBA00009347"/>
    </source>
</evidence>
<feature type="domain" description="Acyl-CoA dehydrogenase/oxidase N-terminal" evidence="9">
    <location>
        <begin position="9"/>
        <end position="121"/>
    </location>
</feature>
<sequence>MEFFVRNFTEDQSMFRDAYRKFIQTEIAPNMEKWQEQNIVDRDAFKRAGEQGFLMIWPDEKYGGMGDRDFRFEQIIIEETVRQGCAEWFNTLHSRLVGPYIDHLGTEEQKQRFLPACVSGDKILAIAMTEPDAGSDLAGMRTTLKQDGDDFVLNGAKTYISNGINADYVIVAGKADINGNPHAMTLCVVERGMDGFERGRNLDKMGLKAQDTAELFFSNVRIPKENILGEPGKGFFYLMQGLAEERLIAAVGSVANARHAFNLTREFVMNRKVFGKQLSAMQNTQFKMAEMDAEIHVLEIFVDELVSLHNDKKLTVNMAAKAKLQTTEVEWKMLDLGVQLHGGAGYMNEYPICKMFTNARVNRILAGSSEIMKLIISRDIFSDIYASNLD</sequence>
<reference evidence="10 11" key="1">
    <citation type="submission" date="2015-12" db="EMBL/GenBank/DDBJ databases">
        <authorList>
            <person name="Shamseldin A."/>
            <person name="Moawad H."/>
            <person name="Abd El-Rahim W.M."/>
            <person name="Sadowsky M.J."/>
        </authorList>
    </citation>
    <scope>NUCLEOTIDE SEQUENCE [LARGE SCALE GENOMIC DNA]</scope>
    <source>
        <strain evidence="10 11">SM2</strain>
    </source>
</reference>
<comment type="similarity">
    <text evidence="2 6">Belongs to the acyl-CoA dehydrogenase family.</text>
</comment>
<dbReference type="Proteomes" id="UP000074119">
    <property type="component" value="Chromosome"/>
</dbReference>
<dbReference type="AlphaFoldDB" id="A0A127MAL6"/>
<evidence type="ECO:0000256" key="3">
    <source>
        <dbReference type="ARBA" id="ARBA00022630"/>
    </source>
</evidence>
<dbReference type="FunFam" id="1.20.140.10:FF:000001">
    <property type="entry name" value="Acyl-CoA dehydrogenase"/>
    <property type="match status" value="1"/>
</dbReference>
<dbReference type="InterPro" id="IPR037069">
    <property type="entry name" value="AcylCoA_DH/ox_N_sf"/>
</dbReference>
<accession>A0A127MAL6</accession>
<evidence type="ECO:0000256" key="1">
    <source>
        <dbReference type="ARBA" id="ARBA00001974"/>
    </source>
</evidence>
<dbReference type="PROSITE" id="PS00073">
    <property type="entry name" value="ACYL_COA_DH_2"/>
    <property type="match status" value="1"/>
</dbReference>
<dbReference type="SUPFAM" id="SSF56645">
    <property type="entry name" value="Acyl-CoA dehydrogenase NM domain-like"/>
    <property type="match status" value="1"/>
</dbReference>
<dbReference type="Pfam" id="PF02771">
    <property type="entry name" value="Acyl-CoA_dh_N"/>
    <property type="match status" value="1"/>
</dbReference>
<dbReference type="InterPro" id="IPR036250">
    <property type="entry name" value="AcylCo_DH-like_C"/>
</dbReference>
<dbReference type="KEGG" id="zal:AZF00_02645"/>
<dbReference type="PANTHER" id="PTHR43884">
    <property type="entry name" value="ACYL-COA DEHYDROGENASE"/>
    <property type="match status" value="1"/>
</dbReference>
<feature type="domain" description="Acyl-CoA dehydrogenase/oxidase C-terminal" evidence="7">
    <location>
        <begin position="232"/>
        <end position="380"/>
    </location>
</feature>
<dbReference type="Gene3D" id="1.20.140.10">
    <property type="entry name" value="Butyryl-CoA Dehydrogenase, subunit A, domain 3"/>
    <property type="match status" value="1"/>
</dbReference>
<protein>
    <submittedName>
        <fullName evidence="10">Acyl-CoA dehydrogenase</fullName>
    </submittedName>
</protein>
<evidence type="ECO:0000259" key="9">
    <source>
        <dbReference type="Pfam" id="PF02771"/>
    </source>
</evidence>
<proteinExistence type="inferred from homology"/>
<dbReference type="Pfam" id="PF02770">
    <property type="entry name" value="Acyl-CoA_dh_M"/>
    <property type="match status" value="1"/>
</dbReference>
<dbReference type="InterPro" id="IPR006089">
    <property type="entry name" value="Acyl-CoA_DH_CS"/>
</dbReference>
<keyword evidence="5 6" id="KW-0560">Oxidoreductase</keyword>
<dbReference type="Gene3D" id="1.10.540.10">
    <property type="entry name" value="Acyl-CoA dehydrogenase/oxidase, N-terminal domain"/>
    <property type="match status" value="1"/>
</dbReference>